<comment type="caution">
    <text evidence="8">The sequence shown here is derived from an EMBL/GenBank/DDBJ whole genome shotgun (WGS) entry which is preliminary data.</text>
</comment>
<evidence type="ECO:0000256" key="6">
    <source>
        <dbReference type="PIRSR" id="PIRSR601461-1"/>
    </source>
</evidence>
<dbReference type="PRINTS" id="PR00792">
    <property type="entry name" value="PEPSIN"/>
</dbReference>
<dbReference type="EMBL" id="BPVZ01000077">
    <property type="protein sequence ID" value="GKV27842.1"/>
    <property type="molecule type" value="Genomic_DNA"/>
</dbReference>
<dbReference type="InterPro" id="IPR021109">
    <property type="entry name" value="Peptidase_aspartic_dom_sf"/>
</dbReference>
<dbReference type="AlphaFoldDB" id="A0AAV5KTC0"/>
<dbReference type="SUPFAM" id="SSF50630">
    <property type="entry name" value="Acid proteases"/>
    <property type="match status" value="1"/>
</dbReference>
<keyword evidence="2" id="KW-0645">Protease</keyword>
<feature type="domain" description="Peptidase A1" evidence="7">
    <location>
        <begin position="80"/>
        <end position="434"/>
    </location>
</feature>
<keyword evidence="9" id="KW-1185">Reference proteome</keyword>
<dbReference type="Gene3D" id="2.40.70.10">
    <property type="entry name" value="Acid Proteases"/>
    <property type="match status" value="2"/>
</dbReference>
<accession>A0AAV5KTC0</accession>
<dbReference type="Proteomes" id="UP001054252">
    <property type="component" value="Unassembled WGS sequence"/>
</dbReference>
<keyword evidence="3" id="KW-0064">Aspartyl protease</keyword>
<dbReference type="CDD" id="cd05476">
    <property type="entry name" value="pepsin_A_like_plant"/>
    <property type="match status" value="1"/>
</dbReference>
<dbReference type="GO" id="GO:0006508">
    <property type="term" value="P:proteolysis"/>
    <property type="evidence" value="ECO:0007669"/>
    <property type="project" value="UniProtKB-KW"/>
</dbReference>
<dbReference type="Pfam" id="PF14541">
    <property type="entry name" value="TAXi_C"/>
    <property type="match status" value="1"/>
</dbReference>
<evidence type="ECO:0000256" key="1">
    <source>
        <dbReference type="ARBA" id="ARBA00007447"/>
    </source>
</evidence>
<feature type="active site" evidence="6">
    <location>
        <position position="314"/>
    </location>
</feature>
<dbReference type="InterPro" id="IPR034161">
    <property type="entry name" value="Pepsin-like_plant"/>
</dbReference>
<reference evidence="8 9" key="1">
    <citation type="journal article" date="2021" name="Commun. Biol.">
        <title>The genome of Shorea leprosula (Dipterocarpaceae) highlights the ecological relevance of drought in aseasonal tropical rainforests.</title>
        <authorList>
            <person name="Ng K.K.S."/>
            <person name="Kobayashi M.J."/>
            <person name="Fawcett J.A."/>
            <person name="Hatakeyama M."/>
            <person name="Paape T."/>
            <person name="Ng C.H."/>
            <person name="Ang C.C."/>
            <person name="Tnah L.H."/>
            <person name="Lee C.T."/>
            <person name="Nishiyama T."/>
            <person name="Sese J."/>
            <person name="O'Brien M.J."/>
            <person name="Copetti D."/>
            <person name="Mohd Noor M.I."/>
            <person name="Ong R.C."/>
            <person name="Putra M."/>
            <person name="Sireger I.Z."/>
            <person name="Indrioko S."/>
            <person name="Kosugi Y."/>
            <person name="Izuno A."/>
            <person name="Isagi Y."/>
            <person name="Lee S.L."/>
            <person name="Shimizu K.K."/>
        </authorList>
    </citation>
    <scope>NUCLEOTIDE SEQUENCE [LARGE SCALE GENOMIC DNA]</scope>
    <source>
        <strain evidence="8">214</strain>
    </source>
</reference>
<name>A0AAV5KTC0_9ROSI</name>
<dbReference type="Pfam" id="PF14543">
    <property type="entry name" value="TAXi_N"/>
    <property type="match status" value="1"/>
</dbReference>
<evidence type="ECO:0000313" key="9">
    <source>
        <dbReference type="Proteomes" id="UP001054252"/>
    </source>
</evidence>
<comment type="similarity">
    <text evidence="1">Belongs to the peptidase A1 family.</text>
</comment>
<evidence type="ECO:0000256" key="2">
    <source>
        <dbReference type="ARBA" id="ARBA00022670"/>
    </source>
</evidence>
<feature type="active site" evidence="6">
    <location>
        <position position="98"/>
    </location>
</feature>
<dbReference type="InterPro" id="IPR032799">
    <property type="entry name" value="TAXi_C"/>
</dbReference>
<evidence type="ECO:0000259" key="7">
    <source>
        <dbReference type="PROSITE" id="PS51767"/>
    </source>
</evidence>
<dbReference type="PANTHER" id="PTHR13683:SF768">
    <property type="entry name" value="EUKARYOTIC ASPARTYL PROTEASE FAMILY PROTEIN"/>
    <property type="match status" value="1"/>
</dbReference>
<keyword evidence="5" id="KW-0325">Glycoprotein</keyword>
<organism evidence="8 9">
    <name type="scientific">Rubroshorea leprosula</name>
    <dbReference type="NCBI Taxonomy" id="152421"/>
    <lineage>
        <taxon>Eukaryota</taxon>
        <taxon>Viridiplantae</taxon>
        <taxon>Streptophyta</taxon>
        <taxon>Embryophyta</taxon>
        <taxon>Tracheophyta</taxon>
        <taxon>Spermatophyta</taxon>
        <taxon>Magnoliopsida</taxon>
        <taxon>eudicotyledons</taxon>
        <taxon>Gunneridae</taxon>
        <taxon>Pentapetalae</taxon>
        <taxon>rosids</taxon>
        <taxon>malvids</taxon>
        <taxon>Malvales</taxon>
        <taxon>Dipterocarpaceae</taxon>
        <taxon>Rubroshorea</taxon>
    </lineage>
</organism>
<dbReference type="InterPro" id="IPR033121">
    <property type="entry name" value="PEPTIDASE_A1"/>
</dbReference>
<keyword evidence="4" id="KW-0378">Hydrolase</keyword>
<dbReference type="PROSITE" id="PS51767">
    <property type="entry name" value="PEPTIDASE_A1"/>
    <property type="match status" value="1"/>
</dbReference>
<proteinExistence type="inferred from homology"/>
<evidence type="ECO:0000256" key="5">
    <source>
        <dbReference type="ARBA" id="ARBA00023180"/>
    </source>
</evidence>
<dbReference type="GO" id="GO:0004190">
    <property type="term" value="F:aspartic-type endopeptidase activity"/>
    <property type="evidence" value="ECO:0007669"/>
    <property type="project" value="UniProtKB-KW"/>
</dbReference>
<dbReference type="PANTHER" id="PTHR13683">
    <property type="entry name" value="ASPARTYL PROTEASES"/>
    <property type="match status" value="1"/>
</dbReference>
<dbReference type="FunFam" id="2.40.70.10:FF:000056">
    <property type="entry name" value="Eukaryotic aspartyl protease family protein"/>
    <property type="match status" value="1"/>
</dbReference>
<dbReference type="InterPro" id="IPR032861">
    <property type="entry name" value="TAXi_N"/>
</dbReference>
<evidence type="ECO:0000256" key="4">
    <source>
        <dbReference type="ARBA" id="ARBA00022801"/>
    </source>
</evidence>
<protein>
    <recommendedName>
        <fullName evidence="7">Peptidase A1 domain-containing protein</fullName>
    </recommendedName>
</protein>
<evidence type="ECO:0000313" key="8">
    <source>
        <dbReference type="EMBL" id="GKV27842.1"/>
    </source>
</evidence>
<sequence>MWVVMDLKKWVWAVLVVLAVAEVGRVLGNVVSFEVQHKFAGRGRNLSAMMSHDVRRRGRLLSAIDLQLGGNGHPSDAGLYFAKIGLGNPPKDYYVQVDTGSDLLWVNCVECVKCPTKSDLGIELTLYDPKASSTSSPVNCDQDFCTSTYEGQLPGCKPGLQCQYSVVYGDGSATAGYFVKDDIQFSRVTGNLQTKLTNGSVVFGCGAKQSGELGSSSEAVDGILGFGESNSSVISQLAAAGKVKKIFSHCLDNVNGGGIFAIGEVVSPKVNSTPMVPNQQHYNVVMKGVDVGGEALDLPTDVFETGDRKGTIIDSGTTLAYLPEAIYVPLMKRILGERPEIKLHMVEEQFACFKYNDNVDDGFPIVRFHFEGSVSLTVHPHDYLFPIDGNAWCFGWINGGLQTKDSKDVILLGDLVLSNKLVVYDIENQTIGWTEYNCSSSIKVKDESGAVYSVGAHNLSSASNLKVGVLLTFLSILIALLHSSVH</sequence>
<evidence type="ECO:0000256" key="3">
    <source>
        <dbReference type="ARBA" id="ARBA00022750"/>
    </source>
</evidence>
<dbReference type="FunFam" id="2.40.70.10:FF:000028">
    <property type="entry name" value="Eukaryotic aspartyl protease family protein"/>
    <property type="match status" value="1"/>
</dbReference>
<gene>
    <name evidence="8" type="ORF">SLEP1_g36965</name>
</gene>
<dbReference type="InterPro" id="IPR001461">
    <property type="entry name" value="Aspartic_peptidase_A1"/>
</dbReference>